<dbReference type="SUPFAM" id="SSF53920">
    <property type="entry name" value="Fe-only hydrogenase"/>
    <property type="match status" value="1"/>
</dbReference>
<gene>
    <name evidence="3" type="ORF">EGR_04127</name>
</gene>
<dbReference type="OrthoDB" id="10253113at2759"/>
<dbReference type="PANTHER" id="PTHR11615">
    <property type="entry name" value="NITRATE, FORMATE, IRON DEHYDROGENASE"/>
    <property type="match status" value="1"/>
</dbReference>
<dbReference type="Proteomes" id="UP000019149">
    <property type="component" value="Unassembled WGS sequence"/>
</dbReference>
<evidence type="ECO:0000313" key="4">
    <source>
        <dbReference type="Proteomes" id="UP000019149"/>
    </source>
</evidence>
<dbReference type="AlphaFoldDB" id="W6V4L0"/>
<name>W6V4L0_ECHGR</name>
<comment type="similarity">
    <text evidence="1">Belongs to the NARF family.</text>
</comment>
<keyword evidence="4" id="KW-1185">Reference proteome</keyword>
<evidence type="ECO:0000259" key="2">
    <source>
        <dbReference type="Pfam" id="PF02906"/>
    </source>
</evidence>
<dbReference type="KEGG" id="egl:EGR_04127"/>
<dbReference type="RefSeq" id="XP_024352290.1">
    <property type="nucleotide sequence ID" value="XM_024493376.1"/>
</dbReference>
<dbReference type="InterPro" id="IPR004108">
    <property type="entry name" value="Fe_hydrogenase_lsu_C"/>
</dbReference>
<evidence type="ECO:0000256" key="1">
    <source>
        <dbReference type="ARBA" id="ARBA00006596"/>
    </source>
</evidence>
<dbReference type="InterPro" id="IPR050340">
    <property type="entry name" value="Cytosolic_Fe-S_CAF"/>
</dbReference>
<dbReference type="STRING" id="6210.W6V4L0"/>
<dbReference type="OMA" id="GYLHHVL"/>
<dbReference type="GeneID" id="36339842"/>
<accession>W6V4L0</accession>
<comment type="caution">
    <text evidence="3">The sequence shown here is derived from an EMBL/GenBank/DDBJ whole genome shotgun (WGS) entry which is preliminary data.</text>
</comment>
<feature type="domain" description="Iron hydrogenase large subunit C-terminal" evidence="2">
    <location>
        <begin position="381"/>
        <end position="518"/>
    </location>
</feature>
<evidence type="ECO:0000313" key="3">
    <source>
        <dbReference type="EMBL" id="EUB61094.1"/>
    </source>
</evidence>
<proteinExistence type="inferred from homology"/>
<feature type="domain" description="Iron hydrogenase large subunit C-terminal" evidence="2">
    <location>
        <begin position="125"/>
        <end position="202"/>
    </location>
</feature>
<feature type="domain" description="Iron hydrogenase large subunit C-terminal" evidence="2">
    <location>
        <begin position="222"/>
        <end position="326"/>
    </location>
</feature>
<organism evidence="3 4">
    <name type="scientific">Echinococcus granulosus</name>
    <name type="common">Hydatid tapeworm</name>
    <dbReference type="NCBI Taxonomy" id="6210"/>
    <lineage>
        <taxon>Eukaryota</taxon>
        <taxon>Metazoa</taxon>
        <taxon>Spiralia</taxon>
        <taxon>Lophotrochozoa</taxon>
        <taxon>Platyhelminthes</taxon>
        <taxon>Cestoda</taxon>
        <taxon>Eucestoda</taxon>
        <taxon>Cyclophyllidea</taxon>
        <taxon>Taeniidae</taxon>
        <taxon>Echinococcus</taxon>
        <taxon>Echinococcus granulosus group</taxon>
    </lineage>
</organism>
<dbReference type="Gene3D" id="3.40.950.10">
    <property type="entry name" value="Fe-only Hydrogenase (Larger Subunit), Chain L, domain 3"/>
    <property type="match status" value="2"/>
</dbReference>
<dbReference type="CTD" id="36339842"/>
<sequence length="582" mass="64208">MIELSDECIKPVKIPRSVDETKSITIGEDGTYVATNESGEKYTLAKAKIDLNDCLSCSGCITTAETVLVSQHSVDTFLNLLKEREKYEVVVALSPQSLASLTASLQRGSESSFPQRVREAFAKVSEESGTTMSNVRTFCARLLHSHGAVSRPFLDTTWSRDVTLAVTAKEFVSAFADHSDAPKLPILTGICPGWVCYAEKTHFKVPSKSTSGDVGGDSNREEPFLLQHISRVRSPQQLLAGVLKRAAGGTSDSERRLFLVFVMPCYDKKLEASRSQFLLYSGDGVTTKEADLVLGTNEFVTVLDAILQKPTTLPVDTRSEDNPLDQSHFAFCLTYAFHLCFYSVRIPLIPTSYFPIRLSQLLGREWKEEAEEKDGGSCTYRHAGSGSGGYAFAVLRHAAEQLFHIHLPPVVTEDPRVLTRHLGNHDLQEILLFNSVEECEAADRSAPAGRTPYRHAGAMPTPLLAFLVANGFRNIQTVVQQLKRAHIKAHSRCSTVRAEAPFDFVEIMACPSGCLNGGAQLKTDLPDVSQVYFSLEQQDILQSEISKQLHASLDPISKQRVCYTTYKAVPKVEITNPSVLKW</sequence>
<dbReference type="EMBL" id="APAU02000024">
    <property type="protein sequence ID" value="EUB61094.1"/>
    <property type="molecule type" value="Genomic_DNA"/>
</dbReference>
<protein>
    <submittedName>
        <fullName evidence="3">Cytosolic Fe-S cluster assembly factor NARFL</fullName>
    </submittedName>
</protein>
<reference evidence="3 4" key="1">
    <citation type="journal article" date="2013" name="Nat. Genet.">
        <title>The genome of the hydatid tapeworm Echinococcus granulosus.</title>
        <authorList>
            <person name="Zheng H."/>
            <person name="Zhang W."/>
            <person name="Zhang L."/>
            <person name="Zhang Z."/>
            <person name="Li J."/>
            <person name="Lu G."/>
            <person name="Zhu Y."/>
            <person name="Wang Y."/>
            <person name="Huang Y."/>
            <person name="Liu J."/>
            <person name="Kang H."/>
            <person name="Chen J."/>
            <person name="Wang L."/>
            <person name="Chen A."/>
            <person name="Yu S."/>
            <person name="Gao Z."/>
            <person name="Jin L."/>
            <person name="Gu W."/>
            <person name="Wang Z."/>
            <person name="Zhao L."/>
            <person name="Shi B."/>
            <person name="Wen H."/>
            <person name="Lin R."/>
            <person name="Jones M.K."/>
            <person name="Brejova B."/>
            <person name="Vinar T."/>
            <person name="Zhao G."/>
            <person name="McManus D.P."/>
            <person name="Chen Z."/>
            <person name="Zhou Y."/>
            <person name="Wang S."/>
        </authorList>
    </citation>
    <scope>NUCLEOTIDE SEQUENCE [LARGE SCALE GENOMIC DNA]</scope>
</reference>
<dbReference type="InterPro" id="IPR009016">
    <property type="entry name" value="Fe_hydrogenase"/>
</dbReference>
<dbReference type="Pfam" id="PF02906">
    <property type="entry name" value="Fe_hyd_lg_C"/>
    <property type="match status" value="3"/>
</dbReference>